<evidence type="ECO:0000256" key="2">
    <source>
        <dbReference type="SAM" id="MobiDB-lite"/>
    </source>
</evidence>
<dbReference type="InterPro" id="IPR025724">
    <property type="entry name" value="GAG-pre-integrase_dom"/>
</dbReference>
<evidence type="ECO:0000313" key="4">
    <source>
        <dbReference type="EMBL" id="WVZ77382.1"/>
    </source>
</evidence>
<dbReference type="CDD" id="cd09272">
    <property type="entry name" value="RNase_HI_RT_Ty1"/>
    <property type="match status" value="1"/>
</dbReference>
<protein>
    <recommendedName>
        <fullName evidence="3">Integrase catalytic domain-containing protein</fullName>
    </recommendedName>
</protein>
<proteinExistence type="predicted"/>
<dbReference type="Proteomes" id="UP001341281">
    <property type="component" value="Chromosome 05"/>
</dbReference>
<dbReference type="Pfam" id="PF22936">
    <property type="entry name" value="Pol_BBD"/>
    <property type="match status" value="1"/>
</dbReference>
<dbReference type="InterPro" id="IPR013103">
    <property type="entry name" value="RVT_2"/>
</dbReference>
<accession>A0AAQ3WWY0</accession>
<dbReference type="Pfam" id="PF25597">
    <property type="entry name" value="SH3_retrovirus"/>
    <property type="match status" value="1"/>
</dbReference>
<dbReference type="PANTHER" id="PTHR11439">
    <property type="entry name" value="GAG-POL-RELATED RETROTRANSPOSON"/>
    <property type="match status" value="1"/>
</dbReference>
<dbReference type="PROSITE" id="PS50994">
    <property type="entry name" value="INTEGRASE"/>
    <property type="match status" value="1"/>
</dbReference>
<keyword evidence="1" id="KW-0645">Protease</keyword>
<dbReference type="EMBL" id="CP144749">
    <property type="protein sequence ID" value="WVZ77382.1"/>
    <property type="molecule type" value="Genomic_DNA"/>
</dbReference>
<dbReference type="SUPFAM" id="SSF56672">
    <property type="entry name" value="DNA/RNA polymerases"/>
    <property type="match status" value="1"/>
</dbReference>
<name>A0AAQ3WWY0_PASNO</name>
<evidence type="ECO:0000259" key="3">
    <source>
        <dbReference type="PROSITE" id="PS50994"/>
    </source>
</evidence>
<feature type="domain" description="Integrase catalytic" evidence="3">
    <location>
        <begin position="224"/>
        <end position="394"/>
    </location>
</feature>
<dbReference type="GO" id="GO:0003676">
    <property type="term" value="F:nucleic acid binding"/>
    <property type="evidence" value="ECO:0007669"/>
    <property type="project" value="InterPro"/>
</dbReference>
<feature type="region of interest" description="Disordered" evidence="2">
    <location>
        <begin position="1"/>
        <end position="20"/>
    </location>
</feature>
<dbReference type="Gene3D" id="3.30.420.10">
    <property type="entry name" value="Ribonuclease H-like superfamily/Ribonuclease H"/>
    <property type="match status" value="1"/>
</dbReference>
<dbReference type="AlphaFoldDB" id="A0AAQ3WWY0"/>
<dbReference type="InterPro" id="IPR054722">
    <property type="entry name" value="PolX-like_BBD"/>
</dbReference>
<dbReference type="Pfam" id="PF07727">
    <property type="entry name" value="RVT_2"/>
    <property type="match status" value="1"/>
</dbReference>
<evidence type="ECO:0000313" key="5">
    <source>
        <dbReference type="Proteomes" id="UP001341281"/>
    </source>
</evidence>
<dbReference type="Pfam" id="PF13976">
    <property type="entry name" value="gag_pre-integrs"/>
    <property type="match status" value="1"/>
</dbReference>
<dbReference type="InterPro" id="IPR012337">
    <property type="entry name" value="RNaseH-like_sf"/>
</dbReference>
<dbReference type="PANTHER" id="PTHR11439:SF515">
    <property type="entry name" value="GAG-POL POLYPROTEIN"/>
    <property type="match status" value="1"/>
</dbReference>
<dbReference type="InterPro" id="IPR057670">
    <property type="entry name" value="SH3_retrovirus"/>
</dbReference>
<keyword evidence="1" id="KW-0378">Hydrolase</keyword>
<dbReference type="InterPro" id="IPR036397">
    <property type="entry name" value="RNaseH_sf"/>
</dbReference>
<gene>
    <name evidence="4" type="ORF">U9M48_025254</name>
</gene>
<keyword evidence="5" id="KW-1185">Reference proteome</keyword>
<sequence length="1092" mass="122183">MVRATQMVESAPEPTSREKDVRHIQLEEEEVFIQLDDEGVRETKQWVLDTGATNHMSGSRAAFAELDTDVCGTVRFGDNSVTRVEGCRTVLFICKNGEHQVLSNVYYIPRLTANIVSVGQLNEAGHEILINKEGVMKVKDPCGRLLAHVPRKANRLFVLNITIAQPVCLSVRAEEEACKWHARLDHLNFQAMRTLARKEMVRGLPELTQVNQLCEGCMASKQRRMPFPAKVKHSAERVLELVHDDLCGPISPPTPSGSKYFLLLVDDSSRYMWDQAAAAIKQFQVEAEAETGKKLGALRTDRGGEFTYVDFMEYCTENGIRRQLTAPYSPQQNGVVERRNGTVVATKTRSVEGKGTAGMVMGRSRGNSKVYLLNRSPTKGVKGMTPYEVWFGKKPAVHHLRTFGCIVYVKNTKPNPKKLEHRGQRMVFIGYEKGSKAYRAYDPTTGKVVITRDVVFDEGTQWDWSGMENRRPAVMPAARKTGERLKGRRGGERTPSVQSQLEPLVGGNIEEEEPVAPVVAQFAPAADPSPIQFVSPPSNIDENFDADHAHPDYGESHVRFRTLDNIIGRAARDPDRVELLAVSADEPASLVEAMKHECWRRAMAKELAAIEENKTWTLTDLPADRRAIGLKWVFKVKRDEKGAVVRHKARPVVKGYSQRQGIDYDEVFAPVACIEAIRLLMSLAAHEGWEVHHMDVKSAFLNGELKEEVFVEQPPGFLDPNNDHKVFKLHKALYGLHQAPRAWNHKLDESLISLGFKRSPSEHAIYCKEEGAGRLVVGVYVDDLIITGTNSQAILKLKKEMTHLFKMSDLGLLHYYLGIEVKQSTEGISLCQKAYARKILEKAGMAGCNACQTPMVPRLKLTKKSGSPLVDATLYRSLVGSLRYLVHTRPDLAFFVGYVSRFMEEPHEDHMAAVKQILRYVAGTKDKGLFYGRKKGTEPVLTGFSDSDHAGDVDSRKSTSGIIFFLGDGAVSWQSVKQRIVANSSCEAEYIAAATATCQAIWLARVLADMRGLEVKKPILMVDNKSTISIIKNPILNDRSKHIDVKFHVIREYSETGQIEVKFISTADQLGDILTKPLGRLKFEISRIKRQD</sequence>
<dbReference type="SUPFAM" id="SSF53098">
    <property type="entry name" value="Ribonuclease H-like"/>
    <property type="match status" value="1"/>
</dbReference>
<dbReference type="GO" id="GO:0015074">
    <property type="term" value="P:DNA integration"/>
    <property type="evidence" value="ECO:0007669"/>
    <property type="project" value="InterPro"/>
</dbReference>
<keyword evidence="1" id="KW-0064">Aspartyl protease</keyword>
<organism evidence="4 5">
    <name type="scientific">Paspalum notatum var. saurae</name>
    <dbReference type="NCBI Taxonomy" id="547442"/>
    <lineage>
        <taxon>Eukaryota</taxon>
        <taxon>Viridiplantae</taxon>
        <taxon>Streptophyta</taxon>
        <taxon>Embryophyta</taxon>
        <taxon>Tracheophyta</taxon>
        <taxon>Spermatophyta</taxon>
        <taxon>Magnoliopsida</taxon>
        <taxon>Liliopsida</taxon>
        <taxon>Poales</taxon>
        <taxon>Poaceae</taxon>
        <taxon>PACMAD clade</taxon>
        <taxon>Panicoideae</taxon>
        <taxon>Andropogonodae</taxon>
        <taxon>Paspaleae</taxon>
        <taxon>Paspalinae</taxon>
        <taxon>Paspalum</taxon>
    </lineage>
</organism>
<dbReference type="InterPro" id="IPR001584">
    <property type="entry name" value="Integrase_cat-core"/>
</dbReference>
<reference evidence="4 5" key="1">
    <citation type="submission" date="2024-02" db="EMBL/GenBank/DDBJ databases">
        <title>High-quality chromosome-scale genome assembly of Pensacola bahiagrass (Paspalum notatum Flugge var. saurae).</title>
        <authorList>
            <person name="Vega J.M."/>
            <person name="Podio M."/>
            <person name="Orjuela J."/>
            <person name="Siena L.A."/>
            <person name="Pessino S.C."/>
            <person name="Combes M.C."/>
            <person name="Mariac C."/>
            <person name="Albertini E."/>
            <person name="Pupilli F."/>
            <person name="Ortiz J.P.A."/>
            <person name="Leblanc O."/>
        </authorList>
    </citation>
    <scope>NUCLEOTIDE SEQUENCE [LARGE SCALE GENOMIC DNA]</scope>
    <source>
        <strain evidence="4">R1</strain>
        <tissue evidence="4">Leaf</tissue>
    </source>
</reference>
<dbReference type="InterPro" id="IPR043502">
    <property type="entry name" value="DNA/RNA_pol_sf"/>
</dbReference>
<evidence type="ECO:0000256" key="1">
    <source>
        <dbReference type="ARBA" id="ARBA00022750"/>
    </source>
</evidence>
<dbReference type="GO" id="GO:0004190">
    <property type="term" value="F:aspartic-type endopeptidase activity"/>
    <property type="evidence" value="ECO:0007669"/>
    <property type="project" value="UniProtKB-KW"/>
</dbReference>